<proteinExistence type="predicted"/>
<name>A0A2P2NLJ4_RHIMU</name>
<dbReference type="EMBL" id="GGEC01062859">
    <property type="protein sequence ID" value="MBX43343.1"/>
    <property type="molecule type" value="Transcribed_RNA"/>
</dbReference>
<accession>A0A2P2NLJ4</accession>
<organism evidence="1">
    <name type="scientific">Rhizophora mucronata</name>
    <name type="common">Asiatic mangrove</name>
    <dbReference type="NCBI Taxonomy" id="61149"/>
    <lineage>
        <taxon>Eukaryota</taxon>
        <taxon>Viridiplantae</taxon>
        <taxon>Streptophyta</taxon>
        <taxon>Embryophyta</taxon>
        <taxon>Tracheophyta</taxon>
        <taxon>Spermatophyta</taxon>
        <taxon>Magnoliopsida</taxon>
        <taxon>eudicotyledons</taxon>
        <taxon>Gunneridae</taxon>
        <taxon>Pentapetalae</taxon>
        <taxon>rosids</taxon>
        <taxon>fabids</taxon>
        <taxon>Malpighiales</taxon>
        <taxon>Rhizophoraceae</taxon>
        <taxon>Rhizophora</taxon>
    </lineage>
</organism>
<reference evidence="1" key="1">
    <citation type="submission" date="2018-02" db="EMBL/GenBank/DDBJ databases">
        <title>Rhizophora mucronata_Transcriptome.</title>
        <authorList>
            <person name="Meera S.P."/>
            <person name="Sreeshan A."/>
            <person name="Augustine A."/>
        </authorList>
    </citation>
    <scope>NUCLEOTIDE SEQUENCE</scope>
    <source>
        <tissue evidence="1">Leaf</tissue>
    </source>
</reference>
<sequence>MGNIFSCTKFNPIRLFGLNPFSCSRSRYLLNRKFLKLLHKQFPWNLRRMMGPKKSFKSFHTSQSKSQ</sequence>
<evidence type="ECO:0000313" key="1">
    <source>
        <dbReference type="EMBL" id="MBX43343.1"/>
    </source>
</evidence>
<dbReference type="AlphaFoldDB" id="A0A2P2NLJ4"/>
<protein>
    <submittedName>
        <fullName evidence="1">Uncharacterized protein</fullName>
    </submittedName>
</protein>